<dbReference type="AlphaFoldDB" id="A0A6A6GYR1"/>
<keyword evidence="2" id="KW-0808">Transferase</keyword>
<dbReference type="Pfam" id="PF00069">
    <property type="entry name" value="Pkinase"/>
    <property type="match status" value="1"/>
</dbReference>
<dbReference type="GO" id="GO:0004674">
    <property type="term" value="F:protein serine/threonine kinase activity"/>
    <property type="evidence" value="ECO:0007669"/>
    <property type="project" value="TreeGrafter"/>
</dbReference>
<dbReference type="PROSITE" id="PS50011">
    <property type="entry name" value="PROTEIN_KINASE_DOM"/>
    <property type="match status" value="1"/>
</dbReference>
<dbReference type="SMART" id="SM00220">
    <property type="entry name" value="S_TKc"/>
    <property type="match status" value="1"/>
</dbReference>
<sequence length="725" mass="82359">MQEQHTEDWVLLVHREIAWACGIDHTDHQKFQDVGELTKHIANEHENYFPGNESGTIRDYAELSQIQNDPSGSVTNVTESSAPEEELTKHIAGHLRTLALVSLEGTIWQSDEYSTPLDLFKTSSCQRPQEVFEVEKEVSSSIQRILPSLRDNSPEAQVDKESNPQLIRPKMSEQRLTEQNLQQCLGPHGIVQPDSSICIQEFHIWMRSNQSIGIRGRADVPDGDAQFVPAQALEQFFTPDRLKKILKALFEAHPPKSHVSPNTIRSSYLKALAILLEIGEGRYIECFVHYPALRDQNLPFLNRPTNFPVTTGSGSDMFSRFAERQWSYCAPIIKYDIDTRWKSDHILPILCKEKKGEGASAVTYRIKLHATHDELALYNNDPEIPPGNVYALKTFHQYSEQFYEKELQSFSFILDLFKKKGNTGLIGFYGSFRHGRRLNVLLEYADGGTLEDYFKQHSPPSRGVEIIDFWESLSGILKGLHAIHFLVEDDQEAALLLGYHRDVTPKNILCCMADAKNPYRCHFKLGDLGVSHFTKRVLAHDAGGTKTYGAPECYGHDDYFTKTPRTISNKVDIWSVGAIFSEAMEWLVHGYKGLERYRHQRSQEHSDMRDFRDPGCFHNGTALLSSVMAIHEEIQCDLRLSDTITAGSDGVPGILSIAEEMMGRDYQARPEAARADKRIQDMVNLSRINLDRLPAARSRIHPVRAATVRIDPLRKLRMSLLRSDS</sequence>
<dbReference type="GO" id="GO:0005634">
    <property type="term" value="C:nucleus"/>
    <property type="evidence" value="ECO:0007669"/>
    <property type="project" value="TreeGrafter"/>
</dbReference>
<dbReference type="PANTHER" id="PTHR44167:SF24">
    <property type="entry name" value="SERINE_THREONINE-PROTEIN KINASE CHK2"/>
    <property type="match status" value="1"/>
</dbReference>
<dbReference type="InterPro" id="IPR011009">
    <property type="entry name" value="Kinase-like_dom_sf"/>
</dbReference>
<reference evidence="2" key="1">
    <citation type="journal article" date="2020" name="Stud. Mycol.">
        <title>101 Dothideomycetes genomes: a test case for predicting lifestyles and emergence of pathogens.</title>
        <authorList>
            <person name="Haridas S."/>
            <person name="Albert R."/>
            <person name="Binder M."/>
            <person name="Bloem J."/>
            <person name="Labutti K."/>
            <person name="Salamov A."/>
            <person name="Andreopoulos B."/>
            <person name="Baker S."/>
            <person name="Barry K."/>
            <person name="Bills G."/>
            <person name="Bluhm B."/>
            <person name="Cannon C."/>
            <person name="Castanera R."/>
            <person name="Culley D."/>
            <person name="Daum C."/>
            <person name="Ezra D."/>
            <person name="Gonzalez J."/>
            <person name="Henrissat B."/>
            <person name="Kuo A."/>
            <person name="Liang C."/>
            <person name="Lipzen A."/>
            <person name="Lutzoni F."/>
            <person name="Magnuson J."/>
            <person name="Mondo S."/>
            <person name="Nolan M."/>
            <person name="Ohm R."/>
            <person name="Pangilinan J."/>
            <person name="Park H.-J."/>
            <person name="Ramirez L."/>
            <person name="Alfaro M."/>
            <person name="Sun H."/>
            <person name="Tritt A."/>
            <person name="Yoshinaga Y."/>
            <person name="Zwiers L.-H."/>
            <person name="Turgeon B."/>
            <person name="Goodwin S."/>
            <person name="Spatafora J."/>
            <person name="Crous P."/>
            <person name="Grigoriev I."/>
        </authorList>
    </citation>
    <scope>NUCLEOTIDE SEQUENCE</scope>
    <source>
        <strain evidence="2">Tuck. ex Michener</strain>
    </source>
</reference>
<gene>
    <name evidence="2" type="ORF">EV356DRAFT_323831</name>
</gene>
<feature type="domain" description="Protein kinase" evidence="1">
    <location>
        <begin position="349"/>
        <end position="683"/>
    </location>
</feature>
<name>A0A6A6GYR1_VIRVR</name>
<dbReference type="OrthoDB" id="5986190at2759"/>
<keyword evidence="2" id="KW-0418">Kinase</keyword>
<evidence type="ECO:0000313" key="3">
    <source>
        <dbReference type="Proteomes" id="UP000800092"/>
    </source>
</evidence>
<proteinExistence type="predicted"/>
<dbReference type="SUPFAM" id="SSF56112">
    <property type="entry name" value="Protein kinase-like (PK-like)"/>
    <property type="match status" value="1"/>
</dbReference>
<dbReference type="InterPro" id="IPR000719">
    <property type="entry name" value="Prot_kinase_dom"/>
</dbReference>
<dbReference type="PANTHER" id="PTHR44167">
    <property type="entry name" value="OVARIAN-SPECIFIC SERINE/THREONINE-PROTEIN KINASE LOK-RELATED"/>
    <property type="match status" value="1"/>
</dbReference>
<protein>
    <submittedName>
        <fullName evidence="2">Kinase-like protein</fullName>
    </submittedName>
</protein>
<keyword evidence="3" id="KW-1185">Reference proteome</keyword>
<dbReference type="EMBL" id="ML991836">
    <property type="protein sequence ID" value="KAF2230731.1"/>
    <property type="molecule type" value="Genomic_DNA"/>
</dbReference>
<dbReference type="GO" id="GO:0005524">
    <property type="term" value="F:ATP binding"/>
    <property type="evidence" value="ECO:0007669"/>
    <property type="project" value="InterPro"/>
</dbReference>
<dbReference type="Gene3D" id="1.10.510.10">
    <property type="entry name" value="Transferase(Phosphotransferase) domain 1"/>
    <property type="match status" value="1"/>
</dbReference>
<organism evidence="2 3">
    <name type="scientific">Viridothelium virens</name>
    <name type="common">Speckled blister lichen</name>
    <name type="synonym">Trypethelium virens</name>
    <dbReference type="NCBI Taxonomy" id="1048519"/>
    <lineage>
        <taxon>Eukaryota</taxon>
        <taxon>Fungi</taxon>
        <taxon>Dikarya</taxon>
        <taxon>Ascomycota</taxon>
        <taxon>Pezizomycotina</taxon>
        <taxon>Dothideomycetes</taxon>
        <taxon>Dothideomycetes incertae sedis</taxon>
        <taxon>Trypetheliales</taxon>
        <taxon>Trypetheliaceae</taxon>
        <taxon>Viridothelium</taxon>
    </lineage>
</organism>
<dbReference type="CDD" id="cd00180">
    <property type="entry name" value="PKc"/>
    <property type="match status" value="1"/>
</dbReference>
<evidence type="ECO:0000259" key="1">
    <source>
        <dbReference type="PROSITE" id="PS50011"/>
    </source>
</evidence>
<dbReference type="Proteomes" id="UP000800092">
    <property type="component" value="Unassembled WGS sequence"/>
</dbReference>
<evidence type="ECO:0000313" key="2">
    <source>
        <dbReference type="EMBL" id="KAF2230731.1"/>
    </source>
</evidence>
<accession>A0A6A6GYR1</accession>
<dbReference type="GO" id="GO:0044773">
    <property type="term" value="P:mitotic DNA damage checkpoint signaling"/>
    <property type="evidence" value="ECO:0007669"/>
    <property type="project" value="TreeGrafter"/>
</dbReference>